<comment type="caution">
    <text evidence="11">The sequence shown here is derived from an EMBL/GenBank/DDBJ whole genome shotgun (WGS) entry which is preliminary data.</text>
</comment>
<keyword evidence="5 10" id="KW-0145">Chemotaxis</keyword>
<keyword evidence="12" id="KW-1185">Reference proteome</keyword>
<dbReference type="EMBL" id="WMIG01000002">
    <property type="protein sequence ID" value="MTH59016.1"/>
    <property type="molecule type" value="Genomic_DNA"/>
</dbReference>
<evidence type="ECO:0000313" key="12">
    <source>
        <dbReference type="Proteomes" id="UP000449846"/>
    </source>
</evidence>
<evidence type="ECO:0000256" key="5">
    <source>
        <dbReference type="ARBA" id="ARBA00022500"/>
    </source>
</evidence>
<evidence type="ECO:0000256" key="7">
    <source>
        <dbReference type="ARBA" id="ARBA00022779"/>
    </source>
</evidence>
<comment type="function">
    <text evidence="1 10">Controls the rotational direction of flagella during chemotaxis.</text>
</comment>
<protein>
    <recommendedName>
        <fullName evidence="10">Flagellar protein FliL</fullName>
    </recommendedName>
</protein>
<sequence length="159" mass="17443">MADAALSPPDTVQKTGRKPFLFIAVIAVMLGAGFASSFFGIWSPMALLPAGKAQHEVKPLPAIEFVSMPQIVVTLAGPQMRTLIMAVEVETTPEKRAEIQLLLPRLSDAFNTFLAEIDPSAFEKRGILEIVRDELATRAIYILGKDAFTDILITEFRIQ</sequence>
<dbReference type="Pfam" id="PF03748">
    <property type="entry name" value="FliL"/>
    <property type="match status" value="1"/>
</dbReference>
<evidence type="ECO:0000256" key="6">
    <source>
        <dbReference type="ARBA" id="ARBA00022692"/>
    </source>
</evidence>
<keyword evidence="7 10" id="KW-0283">Flagellar rotation</keyword>
<dbReference type="InterPro" id="IPR005503">
    <property type="entry name" value="FliL"/>
</dbReference>
<keyword evidence="11" id="KW-0282">Flagellum</keyword>
<dbReference type="RefSeq" id="WP_155038942.1">
    <property type="nucleotide sequence ID" value="NZ_JBHGCD010000002.1"/>
</dbReference>
<reference evidence="11 12" key="1">
    <citation type="submission" date="2019-11" db="EMBL/GenBank/DDBJ databases">
        <authorList>
            <person name="Dong K."/>
        </authorList>
    </citation>
    <scope>NUCLEOTIDE SEQUENCE [LARGE SCALE GENOMIC DNA]</scope>
    <source>
        <strain evidence="11 12">NBRC 112902</strain>
    </source>
</reference>
<dbReference type="OrthoDB" id="7619358at2"/>
<accession>A0A844HGV4</accession>
<evidence type="ECO:0000256" key="8">
    <source>
        <dbReference type="ARBA" id="ARBA00022989"/>
    </source>
</evidence>
<name>A0A844HGV4_9RHOB</name>
<keyword evidence="4" id="KW-1003">Cell membrane</keyword>
<proteinExistence type="inferred from homology"/>
<dbReference type="Proteomes" id="UP000449846">
    <property type="component" value="Unassembled WGS sequence"/>
</dbReference>
<dbReference type="GO" id="GO:0009425">
    <property type="term" value="C:bacterial-type flagellum basal body"/>
    <property type="evidence" value="ECO:0007669"/>
    <property type="project" value="InterPro"/>
</dbReference>
<evidence type="ECO:0000256" key="3">
    <source>
        <dbReference type="ARBA" id="ARBA00008281"/>
    </source>
</evidence>
<dbReference type="GO" id="GO:0006935">
    <property type="term" value="P:chemotaxis"/>
    <property type="evidence" value="ECO:0007669"/>
    <property type="project" value="UniProtKB-KW"/>
</dbReference>
<keyword evidence="10" id="KW-0997">Cell inner membrane</keyword>
<keyword evidence="6 10" id="KW-0812">Transmembrane</keyword>
<gene>
    <name evidence="11" type="ORF">GL300_07300</name>
</gene>
<keyword evidence="11" id="KW-0966">Cell projection</keyword>
<evidence type="ECO:0000256" key="1">
    <source>
        <dbReference type="ARBA" id="ARBA00002254"/>
    </source>
</evidence>
<feature type="transmembrane region" description="Helical" evidence="10">
    <location>
        <begin position="20"/>
        <end position="42"/>
    </location>
</feature>
<keyword evidence="11" id="KW-0969">Cilium</keyword>
<keyword evidence="8 10" id="KW-1133">Transmembrane helix</keyword>
<dbReference type="GO" id="GO:0005886">
    <property type="term" value="C:plasma membrane"/>
    <property type="evidence" value="ECO:0007669"/>
    <property type="project" value="UniProtKB-SubCell"/>
</dbReference>
<dbReference type="GO" id="GO:0071973">
    <property type="term" value="P:bacterial-type flagellum-dependent cell motility"/>
    <property type="evidence" value="ECO:0007669"/>
    <property type="project" value="InterPro"/>
</dbReference>
<evidence type="ECO:0000313" key="11">
    <source>
        <dbReference type="EMBL" id="MTH59016.1"/>
    </source>
</evidence>
<evidence type="ECO:0000256" key="10">
    <source>
        <dbReference type="RuleBase" id="RU364125"/>
    </source>
</evidence>
<evidence type="ECO:0000256" key="9">
    <source>
        <dbReference type="ARBA" id="ARBA00023136"/>
    </source>
</evidence>
<comment type="similarity">
    <text evidence="3 10">Belongs to the FliL family.</text>
</comment>
<organism evidence="11 12">
    <name type="scientific">Paracoccus litorisediminis</name>
    <dbReference type="NCBI Taxonomy" id="2006130"/>
    <lineage>
        <taxon>Bacteria</taxon>
        <taxon>Pseudomonadati</taxon>
        <taxon>Pseudomonadota</taxon>
        <taxon>Alphaproteobacteria</taxon>
        <taxon>Rhodobacterales</taxon>
        <taxon>Paracoccaceae</taxon>
        <taxon>Paracoccus</taxon>
    </lineage>
</organism>
<keyword evidence="9 10" id="KW-0472">Membrane</keyword>
<evidence type="ECO:0000256" key="2">
    <source>
        <dbReference type="ARBA" id="ARBA00004162"/>
    </source>
</evidence>
<comment type="subcellular location">
    <subcellularLocation>
        <location evidence="10">Cell inner membrane</location>
    </subcellularLocation>
    <subcellularLocation>
        <location evidence="2">Cell membrane</location>
        <topology evidence="2">Single-pass membrane protein</topology>
    </subcellularLocation>
</comment>
<dbReference type="AlphaFoldDB" id="A0A844HGV4"/>
<evidence type="ECO:0000256" key="4">
    <source>
        <dbReference type="ARBA" id="ARBA00022475"/>
    </source>
</evidence>